<evidence type="ECO:0008006" key="4">
    <source>
        <dbReference type="Google" id="ProtNLM"/>
    </source>
</evidence>
<reference evidence="2" key="1">
    <citation type="submission" date="2022-08" db="EMBL/GenBank/DDBJ databases">
        <authorList>
            <consortium name="DOE Joint Genome Institute"/>
            <person name="Min B."/>
            <person name="Riley R."/>
            <person name="Sierra-Patev S."/>
            <person name="Naranjo-Ortiz M."/>
            <person name="Looney B."/>
            <person name="Konkel Z."/>
            <person name="Slot J.C."/>
            <person name="Sakamoto Y."/>
            <person name="Steenwyk J.L."/>
            <person name="Rokas A."/>
            <person name="Carro J."/>
            <person name="Camarero S."/>
            <person name="Ferreira P."/>
            <person name="Molpeceres G."/>
            <person name="Ruiz-Duenas F.J."/>
            <person name="Serrano A."/>
            <person name="Henrissat B."/>
            <person name="Drula E."/>
            <person name="Hughes K.W."/>
            <person name="Mata J.L."/>
            <person name="Ishikawa N.K."/>
            <person name="Vargas-Isla R."/>
            <person name="Ushijima S."/>
            <person name="Smith C.A."/>
            <person name="Ahrendt S."/>
            <person name="Andreopoulos W."/>
            <person name="He G."/>
            <person name="Labutti K."/>
            <person name="Lipzen A."/>
            <person name="Ng V."/>
            <person name="Sandor L."/>
            <person name="Barry K."/>
            <person name="Martinez A.T."/>
            <person name="Xiao Y."/>
            <person name="Gibbons J.G."/>
            <person name="Terashima K."/>
            <person name="Hibbett D.S."/>
            <person name="Grigoriev I.V."/>
        </authorList>
    </citation>
    <scope>NUCLEOTIDE SEQUENCE</scope>
    <source>
        <strain evidence="2">TFB10827</strain>
    </source>
</reference>
<protein>
    <recommendedName>
        <fullName evidence="4">Phosphoglycerate mutase-like protein</fullName>
    </recommendedName>
</protein>
<dbReference type="EMBL" id="MU790566">
    <property type="protein sequence ID" value="KAJ3998117.1"/>
    <property type="molecule type" value="Genomic_DNA"/>
</dbReference>
<feature type="region of interest" description="Disordered" evidence="1">
    <location>
        <begin position="153"/>
        <end position="189"/>
    </location>
</feature>
<name>A0ABQ8QI20_9AGAR</name>
<keyword evidence="3" id="KW-1185">Reference proteome</keyword>
<evidence type="ECO:0000256" key="1">
    <source>
        <dbReference type="SAM" id="MobiDB-lite"/>
    </source>
</evidence>
<dbReference type="Proteomes" id="UP001163828">
    <property type="component" value="Unassembled WGS sequence"/>
</dbReference>
<proteinExistence type="predicted"/>
<sequence>MDDVVFKLIRHGIRKDNESPLEAQIAPQSKLSWNLTNTGGWGFQITASEKGSIDGSSSYGTDFPVLLPNIMLRTPVTKTVQGRSSMVQWYQWDSLIGYNLFGKNYTIMRFAPAHFSICVIGLFSIAHAAPYATNTIHSNSDASLEIRGVITSVQPDIPPRPTSPLPPSSPDSGADRRLPKEDNHLGGTH</sequence>
<evidence type="ECO:0000313" key="2">
    <source>
        <dbReference type="EMBL" id="KAJ3998117.1"/>
    </source>
</evidence>
<evidence type="ECO:0000313" key="3">
    <source>
        <dbReference type="Proteomes" id="UP001163828"/>
    </source>
</evidence>
<comment type="caution">
    <text evidence="2">The sequence shown here is derived from an EMBL/GenBank/DDBJ whole genome shotgun (WGS) entry which is preliminary data.</text>
</comment>
<gene>
    <name evidence="2" type="ORF">F5050DRAFT_1806243</name>
</gene>
<feature type="compositionally biased region" description="Basic and acidic residues" evidence="1">
    <location>
        <begin position="173"/>
        <end position="189"/>
    </location>
</feature>
<accession>A0ABQ8QI20</accession>
<feature type="compositionally biased region" description="Pro residues" evidence="1">
    <location>
        <begin position="156"/>
        <end position="169"/>
    </location>
</feature>
<organism evidence="2 3">
    <name type="scientific">Lentinula boryana</name>
    <dbReference type="NCBI Taxonomy" id="40481"/>
    <lineage>
        <taxon>Eukaryota</taxon>
        <taxon>Fungi</taxon>
        <taxon>Dikarya</taxon>
        <taxon>Basidiomycota</taxon>
        <taxon>Agaricomycotina</taxon>
        <taxon>Agaricomycetes</taxon>
        <taxon>Agaricomycetidae</taxon>
        <taxon>Agaricales</taxon>
        <taxon>Marasmiineae</taxon>
        <taxon>Omphalotaceae</taxon>
        <taxon>Lentinula</taxon>
    </lineage>
</organism>